<dbReference type="Proteomes" id="UP001189429">
    <property type="component" value="Unassembled WGS sequence"/>
</dbReference>
<keyword evidence="1" id="KW-0472">Membrane</keyword>
<keyword evidence="1" id="KW-1133">Transmembrane helix</keyword>
<keyword evidence="1" id="KW-0812">Transmembrane</keyword>
<feature type="transmembrane region" description="Helical" evidence="1">
    <location>
        <begin position="44"/>
        <end position="68"/>
    </location>
</feature>
<reference evidence="2" key="1">
    <citation type="submission" date="2023-10" db="EMBL/GenBank/DDBJ databases">
        <authorList>
            <person name="Chen Y."/>
            <person name="Shah S."/>
            <person name="Dougan E. K."/>
            <person name="Thang M."/>
            <person name="Chan C."/>
        </authorList>
    </citation>
    <scope>NUCLEOTIDE SEQUENCE [LARGE SCALE GENOMIC DNA]</scope>
</reference>
<feature type="transmembrane region" description="Helical" evidence="1">
    <location>
        <begin position="12"/>
        <end position="32"/>
    </location>
</feature>
<name>A0ABN9WWJ2_9DINO</name>
<dbReference type="EMBL" id="CAUYUJ010019449">
    <property type="protein sequence ID" value="CAK0891261.1"/>
    <property type="molecule type" value="Genomic_DNA"/>
</dbReference>
<proteinExistence type="predicted"/>
<accession>A0ABN9WWJ2</accession>
<evidence type="ECO:0000256" key="1">
    <source>
        <dbReference type="SAM" id="Phobius"/>
    </source>
</evidence>
<keyword evidence="3" id="KW-1185">Reference proteome</keyword>
<gene>
    <name evidence="2" type="ORF">PCOR1329_LOCUS71253</name>
</gene>
<evidence type="ECO:0000313" key="2">
    <source>
        <dbReference type="EMBL" id="CAK0891261.1"/>
    </source>
</evidence>
<comment type="caution">
    <text evidence="2">The sequence shown here is derived from an EMBL/GenBank/DDBJ whole genome shotgun (WGS) entry which is preliminary data.</text>
</comment>
<sequence>MWMPWETHTAYVHSFVAGVSLMSCMVVVPIYITVWRWMSTSDHLLAITMLALLLVLLQVLLELSGVIFGELLRTSPHISGTCSGYYMLSSCWVSWELGSL</sequence>
<evidence type="ECO:0000313" key="3">
    <source>
        <dbReference type="Proteomes" id="UP001189429"/>
    </source>
</evidence>
<organism evidence="2 3">
    <name type="scientific">Prorocentrum cordatum</name>
    <dbReference type="NCBI Taxonomy" id="2364126"/>
    <lineage>
        <taxon>Eukaryota</taxon>
        <taxon>Sar</taxon>
        <taxon>Alveolata</taxon>
        <taxon>Dinophyceae</taxon>
        <taxon>Prorocentrales</taxon>
        <taxon>Prorocentraceae</taxon>
        <taxon>Prorocentrum</taxon>
    </lineage>
</organism>
<protein>
    <submittedName>
        <fullName evidence="2">Uncharacterized protein</fullName>
    </submittedName>
</protein>